<dbReference type="PANTHER" id="PTHR43245">
    <property type="entry name" value="BIFUNCTIONAL POLYMYXIN RESISTANCE PROTEIN ARNA"/>
    <property type="match status" value="1"/>
</dbReference>
<evidence type="ECO:0000259" key="1">
    <source>
        <dbReference type="Pfam" id="PF01370"/>
    </source>
</evidence>
<dbReference type="InterPro" id="IPR036291">
    <property type="entry name" value="NAD(P)-bd_dom_sf"/>
</dbReference>
<dbReference type="InterPro" id="IPR050177">
    <property type="entry name" value="Lipid_A_modif_metabolic_enz"/>
</dbReference>
<dbReference type="RefSeq" id="WP_171719811.1">
    <property type="nucleotide sequence ID" value="NZ_WHOB01000079.1"/>
</dbReference>
<protein>
    <submittedName>
        <fullName evidence="2">NAD-dependent epimerase/dehydratase family protein</fullName>
    </submittedName>
</protein>
<evidence type="ECO:0000313" key="3">
    <source>
        <dbReference type="Proteomes" id="UP000596857"/>
    </source>
</evidence>
<dbReference type="InterPro" id="IPR001509">
    <property type="entry name" value="Epimerase_deHydtase"/>
</dbReference>
<dbReference type="Gene3D" id="3.40.50.720">
    <property type="entry name" value="NAD(P)-binding Rossmann-like Domain"/>
    <property type="match status" value="1"/>
</dbReference>
<dbReference type="SUPFAM" id="SSF51735">
    <property type="entry name" value="NAD(P)-binding Rossmann-fold domains"/>
    <property type="match status" value="1"/>
</dbReference>
<name>A0ABX1YRM1_9BACL</name>
<sequence>MNKKRILITGKGSYVGTSFMKWVEQWPEQYDVEEISVRGEEWKLHDFSVYDVVLHVAGIAHVSTDPSMESQYYKINRDLTIEVANKAKNENVKQFVFMSSMIIYGPDGKIGVDKMISQHTVPNPIDFYGKSKLEADNAIQELNSPQFKAVSVRIPMVYGPSCKGNFPRLKLLAGKLPVFPDIRNQRSMIFVSNLCEFLRIIIEKELAGVFFPQNKEYVCTTEIIKIMASTLNKKVRLVKVFNPILKIMSSKINFVNKIFGNKTYDQALIPPFDYCIVEFEESIKISM</sequence>
<organism evidence="2 3">
    <name type="scientific">Paenibacillus phytohabitans</name>
    <dbReference type="NCBI Taxonomy" id="2654978"/>
    <lineage>
        <taxon>Bacteria</taxon>
        <taxon>Bacillati</taxon>
        <taxon>Bacillota</taxon>
        <taxon>Bacilli</taxon>
        <taxon>Bacillales</taxon>
        <taxon>Paenibacillaceae</taxon>
        <taxon>Paenibacillus</taxon>
    </lineage>
</organism>
<reference evidence="2 3" key="1">
    <citation type="submission" date="2019-10" db="EMBL/GenBank/DDBJ databases">
        <title>Description of Paenibacillus terricola sp. nov.</title>
        <authorList>
            <person name="Carlier A."/>
            <person name="Qi S."/>
        </authorList>
    </citation>
    <scope>NUCLEOTIDE SEQUENCE [LARGE SCALE GENOMIC DNA]</scope>
    <source>
        <strain evidence="2 3">LMG 31459</strain>
    </source>
</reference>
<dbReference type="Pfam" id="PF01370">
    <property type="entry name" value="Epimerase"/>
    <property type="match status" value="1"/>
</dbReference>
<comment type="caution">
    <text evidence="2">The sequence shown here is derived from an EMBL/GenBank/DDBJ whole genome shotgun (WGS) entry which is preliminary data.</text>
</comment>
<feature type="domain" description="NAD-dependent epimerase/dehydratase" evidence="1">
    <location>
        <begin position="49"/>
        <end position="204"/>
    </location>
</feature>
<dbReference type="EMBL" id="WHOB01000079">
    <property type="protein sequence ID" value="NOU82463.1"/>
    <property type="molecule type" value="Genomic_DNA"/>
</dbReference>
<accession>A0ABX1YRM1</accession>
<keyword evidence="3" id="KW-1185">Reference proteome</keyword>
<gene>
    <name evidence="2" type="ORF">GC101_26710</name>
</gene>
<evidence type="ECO:0000313" key="2">
    <source>
        <dbReference type="EMBL" id="NOU82463.1"/>
    </source>
</evidence>
<dbReference type="Proteomes" id="UP000596857">
    <property type="component" value="Unassembled WGS sequence"/>
</dbReference>
<dbReference type="PANTHER" id="PTHR43245:SF58">
    <property type="entry name" value="BLL5923 PROTEIN"/>
    <property type="match status" value="1"/>
</dbReference>
<proteinExistence type="predicted"/>